<dbReference type="RefSeq" id="WP_406766078.1">
    <property type="nucleotide sequence ID" value="NZ_JBJHZY010000003.1"/>
</dbReference>
<evidence type="ECO:0000256" key="7">
    <source>
        <dbReference type="SAM" id="Phobius"/>
    </source>
</evidence>
<dbReference type="Gene3D" id="1.20.144.10">
    <property type="entry name" value="Phosphatidic acid phosphatase type 2/haloperoxidase"/>
    <property type="match status" value="1"/>
</dbReference>
<evidence type="ECO:0000313" key="10">
    <source>
        <dbReference type="Proteomes" id="UP001623661"/>
    </source>
</evidence>
<dbReference type="Proteomes" id="UP001623661">
    <property type="component" value="Unassembled WGS sequence"/>
</dbReference>
<dbReference type="InterPro" id="IPR000326">
    <property type="entry name" value="PAP2/HPO"/>
</dbReference>
<feature type="transmembrane region" description="Helical" evidence="7">
    <location>
        <begin position="154"/>
        <end position="172"/>
    </location>
</feature>
<sequence length="185" mass="20626">MSYLLNLDNIILHFFSVVIKNKFFDTVMPIASNINNNGEVWILIAIVLLLNKNIEVKEMGIAMLIALLLGLILGEGVLKNLIGRVRPTSPAYNYTFIITPPKSFSFPSGHTTSSFAAYGVCLFKKARYRYFALALAITIAFSRIYLHVHYPSDILGGILLGLISAKIAVNISKKFFRKKVLKGEN</sequence>
<gene>
    <name evidence="9" type="ORF">ACJDUH_15300</name>
</gene>
<keyword evidence="2" id="KW-1003">Cell membrane</keyword>
<keyword evidence="3 7" id="KW-0812">Transmembrane</keyword>
<dbReference type="Pfam" id="PF01569">
    <property type="entry name" value="PAP2"/>
    <property type="match status" value="1"/>
</dbReference>
<reference evidence="9 10" key="1">
    <citation type="submission" date="2024-11" db="EMBL/GenBank/DDBJ databases">
        <authorList>
            <person name="Heng Y.C."/>
            <person name="Lim A.C.H."/>
            <person name="Lee J.K.Y."/>
            <person name="Kittelmann S."/>
        </authorList>
    </citation>
    <scope>NUCLEOTIDE SEQUENCE [LARGE SCALE GENOMIC DNA]</scope>
    <source>
        <strain evidence="9 10">WILCCON 0202</strain>
    </source>
</reference>
<keyword evidence="6 7" id="KW-0472">Membrane</keyword>
<protein>
    <submittedName>
        <fullName evidence="9">Phosphatase PAP2 family protein</fullName>
    </submittedName>
</protein>
<feature type="transmembrane region" description="Helical" evidence="7">
    <location>
        <begin position="130"/>
        <end position="148"/>
    </location>
</feature>
<proteinExistence type="predicted"/>
<name>A0ABW8TWM8_9CLOT</name>
<evidence type="ECO:0000256" key="4">
    <source>
        <dbReference type="ARBA" id="ARBA00022801"/>
    </source>
</evidence>
<comment type="caution">
    <text evidence="9">The sequence shown here is derived from an EMBL/GenBank/DDBJ whole genome shotgun (WGS) entry which is preliminary data.</text>
</comment>
<dbReference type="EMBL" id="JBJHZY010000003">
    <property type="protein sequence ID" value="MFL0269455.1"/>
    <property type="molecule type" value="Genomic_DNA"/>
</dbReference>
<feature type="domain" description="Phosphatidic acid phosphatase type 2/haloperoxidase" evidence="8">
    <location>
        <begin position="59"/>
        <end position="169"/>
    </location>
</feature>
<comment type="subcellular location">
    <subcellularLocation>
        <location evidence="1">Cell membrane</location>
        <topology evidence="1">Multi-pass membrane protein</topology>
    </subcellularLocation>
</comment>
<feature type="transmembrane region" description="Helical" evidence="7">
    <location>
        <begin position="59"/>
        <end position="78"/>
    </location>
</feature>
<evidence type="ECO:0000256" key="1">
    <source>
        <dbReference type="ARBA" id="ARBA00004651"/>
    </source>
</evidence>
<dbReference type="SMART" id="SM00014">
    <property type="entry name" value="acidPPc"/>
    <property type="match status" value="1"/>
</dbReference>
<evidence type="ECO:0000313" key="9">
    <source>
        <dbReference type="EMBL" id="MFL0269455.1"/>
    </source>
</evidence>
<accession>A0ABW8TWM8</accession>
<keyword evidence="4" id="KW-0378">Hydrolase</keyword>
<dbReference type="PANTHER" id="PTHR14969">
    <property type="entry name" value="SPHINGOSINE-1-PHOSPHATE PHOSPHOHYDROLASE"/>
    <property type="match status" value="1"/>
</dbReference>
<organism evidence="9 10">
    <name type="scientific">Candidatus Clostridium radicumherbarum</name>
    <dbReference type="NCBI Taxonomy" id="3381662"/>
    <lineage>
        <taxon>Bacteria</taxon>
        <taxon>Bacillati</taxon>
        <taxon>Bacillota</taxon>
        <taxon>Clostridia</taxon>
        <taxon>Eubacteriales</taxon>
        <taxon>Clostridiaceae</taxon>
        <taxon>Clostridium</taxon>
    </lineage>
</organism>
<evidence type="ECO:0000256" key="6">
    <source>
        <dbReference type="ARBA" id="ARBA00023136"/>
    </source>
</evidence>
<dbReference type="SUPFAM" id="SSF48317">
    <property type="entry name" value="Acid phosphatase/Vanadium-dependent haloperoxidase"/>
    <property type="match status" value="1"/>
</dbReference>
<evidence type="ECO:0000256" key="5">
    <source>
        <dbReference type="ARBA" id="ARBA00022989"/>
    </source>
</evidence>
<keyword evidence="5 7" id="KW-1133">Transmembrane helix</keyword>
<keyword evidence="10" id="KW-1185">Reference proteome</keyword>
<dbReference type="PANTHER" id="PTHR14969:SF62">
    <property type="entry name" value="DECAPRENYLPHOSPHORYL-5-PHOSPHORIBOSE PHOSPHATASE RV3807C-RELATED"/>
    <property type="match status" value="1"/>
</dbReference>
<evidence type="ECO:0000256" key="2">
    <source>
        <dbReference type="ARBA" id="ARBA00022475"/>
    </source>
</evidence>
<evidence type="ECO:0000256" key="3">
    <source>
        <dbReference type="ARBA" id="ARBA00022692"/>
    </source>
</evidence>
<dbReference type="InterPro" id="IPR036938">
    <property type="entry name" value="PAP2/HPO_sf"/>
</dbReference>
<evidence type="ECO:0000259" key="8">
    <source>
        <dbReference type="SMART" id="SM00014"/>
    </source>
</evidence>